<comment type="caution">
    <text evidence="3">The sequence shown here is derived from an EMBL/GenBank/DDBJ whole genome shotgun (WGS) entry which is preliminary data.</text>
</comment>
<keyword evidence="2" id="KW-0472">Membrane</keyword>
<accession>A0AAV0GG34</accession>
<protein>
    <submittedName>
        <fullName evidence="3">Uncharacterized protein</fullName>
    </submittedName>
</protein>
<feature type="region of interest" description="Disordered" evidence="1">
    <location>
        <begin position="1"/>
        <end position="76"/>
    </location>
</feature>
<feature type="compositionally biased region" description="Basic and acidic residues" evidence="1">
    <location>
        <begin position="30"/>
        <end position="39"/>
    </location>
</feature>
<evidence type="ECO:0000256" key="2">
    <source>
        <dbReference type="SAM" id="Phobius"/>
    </source>
</evidence>
<keyword evidence="2" id="KW-0812">Transmembrane</keyword>
<keyword evidence="4" id="KW-1185">Reference proteome</keyword>
<dbReference type="AlphaFoldDB" id="A0AAV0GG34"/>
<proteinExistence type="predicted"/>
<organism evidence="3 4">
    <name type="scientific">Cuscuta epithymum</name>
    <dbReference type="NCBI Taxonomy" id="186058"/>
    <lineage>
        <taxon>Eukaryota</taxon>
        <taxon>Viridiplantae</taxon>
        <taxon>Streptophyta</taxon>
        <taxon>Embryophyta</taxon>
        <taxon>Tracheophyta</taxon>
        <taxon>Spermatophyta</taxon>
        <taxon>Magnoliopsida</taxon>
        <taxon>eudicotyledons</taxon>
        <taxon>Gunneridae</taxon>
        <taxon>Pentapetalae</taxon>
        <taxon>asterids</taxon>
        <taxon>lamiids</taxon>
        <taxon>Solanales</taxon>
        <taxon>Convolvulaceae</taxon>
        <taxon>Cuscuteae</taxon>
        <taxon>Cuscuta</taxon>
        <taxon>Cuscuta subgen. Cuscuta</taxon>
    </lineage>
</organism>
<dbReference type="EMBL" id="CAMAPF010001117">
    <property type="protein sequence ID" value="CAH9146809.1"/>
    <property type="molecule type" value="Genomic_DNA"/>
</dbReference>
<dbReference type="Proteomes" id="UP001152523">
    <property type="component" value="Unassembled WGS sequence"/>
</dbReference>
<sequence>MLAKKQKTYTIIEDDADDDADVHSNAHVSSESRRKDNGKRFRRRAVSEAVEDEEKKREIEEERQKKREIEEERQKKREIEEERQHLHLHAGIWRVSCNFNRSLCVFLTTWFHLSTKVLFCCSALFYRWNSD</sequence>
<feature type="transmembrane region" description="Helical" evidence="2">
    <location>
        <begin position="103"/>
        <end position="126"/>
    </location>
</feature>
<reference evidence="3" key="1">
    <citation type="submission" date="2022-07" db="EMBL/GenBank/DDBJ databases">
        <authorList>
            <person name="Macas J."/>
            <person name="Novak P."/>
            <person name="Neumann P."/>
        </authorList>
    </citation>
    <scope>NUCLEOTIDE SEQUENCE</scope>
</reference>
<feature type="compositionally biased region" description="Basic and acidic residues" evidence="1">
    <location>
        <begin position="53"/>
        <end position="76"/>
    </location>
</feature>
<gene>
    <name evidence="3" type="ORF">CEPIT_LOCUS43267</name>
</gene>
<evidence type="ECO:0000256" key="1">
    <source>
        <dbReference type="SAM" id="MobiDB-lite"/>
    </source>
</evidence>
<name>A0AAV0GG34_9ASTE</name>
<keyword evidence="2" id="KW-1133">Transmembrane helix</keyword>
<evidence type="ECO:0000313" key="3">
    <source>
        <dbReference type="EMBL" id="CAH9146809.1"/>
    </source>
</evidence>
<evidence type="ECO:0000313" key="4">
    <source>
        <dbReference type="Proteomes" id="UP001152523"/>
    </source>
</evidence>